<dbReference type="Proteomes" id="UP000380386">
    <property type="component" value="Unassembled WGS sequence"/>
</dbReference>
<evidence type="ECO:0000313" key="1">
    <source>
        <dbReference type="EMBL" id="MQS52725.1"/>
    </source>
</evidence>
<sequence>MSYGEDMREVKKYSDGMVYYYTTGKKDPWCLIKFENGHNEPLYDVDFLRKIQNYAKKYGKDVMYNKFLEISNLVDSNAYETNGKPNSKIADLNTIEKLSTAFGQDSLDIEKMFGYFYFTMIAEWYYKIGRKPSYLKHRIKQLGVYQVVKDDMSPQTAATYSKGRHIKELECTMKEDKFDMKIVNDFSIN</sequence>
<proteinExistence type="predicted"/>
<dbReference type="InterPro" id="IPR054273">
    <property type="entry name" value="DUF7004"/>
</dbReference>
<evidence type="ECO:0000313" key="2">
    <source>
        <dbReference type="Proteomes" id="UP000380386"/>
    </source>
</evidence>
<gene>
    <name evidence="1" type="ORF">FHL02_06785</name>
</gene>
<dbReference type="Pfam" id="PF22539">
    <property type="entry name" value="DUF7004"/>
    <property type="match status" value="1"/>
</dbReference>
<organism evidence="1 2">
    <name type="scientific">Companilactobacillus mishanensis</name>
    <dbReference type="NCBI Taxonomy" id="2486008"/>
    <lineage>
        <taxon>Bacteria</taxon>
        <taxon>Bacillati</taxon>
        <taxon>Bacillota</taxon>
        <taxon>Bacilli</taxon>
        <taxon>Lactobacillales</taxon>
        <taxon>Lactobacillaceae</taxon>
        <taxon>Companilactobacillus</taxon>
    </lineage>
</organism>
<reference evidence="1 2" key="1">
    <citation type="journal article" date="2019" name="Syst. Appl. Microbiol.">
        <title>Polyphasic characterization of two novel Lactobacillus spp. isolated from blown salami packages: Description of Lactobacillus halodurans sp. nov. and Lactobacillus salsicarnum sp. nov.</title>
        <authorList>
            <person name="Schuster J.A."/>
            <person name="Klingl A."/>
            <person name="Vogel R.F."/>
            <person name="Ehrmann M.A."/>
        </authorList>
    </citation>
    <scope>NUCLEOTIDE SEQUENCE [LARGE SCALE GENOMIC DNA]</scope>
    <source>
        <strain evidence="1 2">TMW 1.2118</strain>
    </source>
</reference>
<dbReference type="OrthoDB" id="6402658at2"/>
<dbReference type="EMBL" id="VDFM01000007">
    <property type="protein sequence ID" value="MQS52725.1"/>
    <property type="molecule type" value="Genomic_DNA"/>
</dbReference>
<protein>
    <submittedName>
        <fullName evidence="1">Uncharacterized protein</fullName>
    </submittedName>
</protein>
<accession>A0A5P0ZIA3</accession>
<dbReference type="AlphaFoldDB" id="A0A5P0ZIA3"/>
<name>A0A5P0ZIA3_9LACO</name>
<dbReference type="RefSeq" id="WP_153383269.1">
    <property type="nucleotide sequence ID" value="NZ_VDFM01000007.1"/>
</dbReference>
<comment type="caution">
    <text evidence="1">The sequence shown here is derived from an EMBL/GenBank/DDBJ whole genome shotgun (WGS) entry which is preliminary data.</text>
</comment>